<evidence type="ECO:0000313" key="1">
    <source>
        <dbReference type="EMBL" id="CAG8545443.1"/>
    </source>
</evidence>
<evidence type="ECO:0000313" key="2">
    <source>
        <dbReference type="Proteomes" id="UP000789920"/>
    </source>
</evidence>
<dbReference type="EMBL" id="CAJVQC010004807">
    <property type="protein sequence ID" value="CAG8545443.1"/>
    <property type="molecule type" value="Genomic_DNA"/>
</dbReference>
<organism evidence="1 2">
    <name type="scientific">Racocetra persica</name>
    <dbReference type="NCBI Taxonomy" id="160502"/>
    <lineage>
        <taxon>Eukaryota</taxon>
        <taxon>Fungi</taxon>
        <taxon>Fungi incertae sedis</taxon>
        <taxon>Mucoromycota</taxon>
        <taxon>Glomeromycotina</taxon>
        <taxon>Glomeromycetes</taxon>
        <taxon>Diversisporales</taxon>
        <taxon>Gigasporaceae</taxon>
        <taxon>Racocetra</taxon>
    </lineage>
</organism>
<keyword evidence="2" id="KW-1185">Reference proteome</keyword>
<name>A0ACA9LR59_9GLOM</name>
<dbReference type="Proteomes" id="UP000789920">
    <property type="component" value="Unassembled WGS sequence"/>
</dbReference>
<reference evidence="1" key="1">
    <citation type="submission" date="2021-06" db="EMBL/GenBank/DDBJ databases">
        <authorList>
            <person name="Kallberg Y."/>
            <person name="Tangrot J."/>
            <person name="Rosling A."/>
        </authorList>
    </citation>
    <scope>NUCLEOTIDE SEQUENCE</scope>
    <source>
        <strain evidence="1">MA461A</strain>
    </source>
</reference>
<sequence>MCCFDWLIFIFTSVLSLSEKLLFLYLVISYPYVVGKNKNLPSPEAQYQEVEITEDDRIYDILRKMDHLYLLLYKVTIQIAPNNKFNPKETITTTTELNA</sequence>
<protein>
    <submittedName>
        <fullName evidence="1">29808_t:CDS:1</fullName>
    </submittedName>
</protein>
<proteinExistence type="predicted"/>
<accession>A0ACA9LR59</accession>
<gene>
    <name evidence="1" type="ORF">RPERSI_LOCUS3731</name>
</gene>
<comment type="caution">
    <text evidence="1">The sequence shown here is derived from an EMBL/GenBank/DDBJ whole genome shotgun (WGS) entry which is preliminary data.</text>
</comment>